<proteinExistence type="predicted"/>
<evidence type="ECO:0000313" key="1">
    <source>
        <dbReference type="EMBL" id="MBC8317050.1"/>
    </source>
</evidence>
<accession>A0A8J6NCU7</accession>
<organism evidence="1 2">
    <name type="scientific">Candidatus Desulfobia pelagia</name>
    <dbReference type="NCBI Taxonomy" id="2841692"/>
    <lineage>
        <taxon>Bacteria</taxon>
        <taxon>Pseudomonadati</taxon>
        <taxon>Thermodesulfobacteriota</taxon>
        <taxon>Desulfobulbia</taxon>
        <taxon>Desulfobulbales</taxon>
        <taxon>Desulfobulbaceae</taxon>
        <taxon>Candidatus Desulfobia</taxon>
    </lineage>
</organism>
<dbReference type="AlphaFoldDB" id="A0A8J6NCU7"/>
<evidence type="ECO:0000313" key="2">
    <source>
        <dbReference type="Proteomes" id="UP000614424"/>
    </source>
</evidence>
<protein>
    <submittedName>
        <fullName evidence="1">Uncharacterized protein</fullName>
    </submittedName>
</protein>
<name>A0A8J6NCU7_9BACT</name>
<reference evidence="1 2" key="1">
    <citation type="submission" date="2020-08" db="EMBL/GenBank/DDBJ databases">
        <title>Bridging the membrane lipid divide: bacteria of the FCB group superphylum have the potential to synthesize archaeal ether lipids.</title>
        <authorList>
            <person name="Villanueva L."/>
            <person name="Von Meijenfeldt F.A.B."/>
            <person name="Westbye A.B."/>
            <person name="Yadav S."/>
            <person name="Hopmans E.C."/>
            <person name="Dutilh B.E."/>
            <person name="Sinninghe Damste J.S."/>
        </authorList>
    </citation>
    <scope>NUCLEOTIDE SEQUENCE [LARGE SCALE GENOMIC DNA]</scope>
    <source>
        <strain evidence="1">NIOZ-UU47</strain>
    </source>
</reference>
<comment type="caution">
    <text evidence="1">The sequence shown here is derived from an EMBL/GenBank/DDBJ whole genome shotgun (WGS) entry which is preliminary data.</text>
</comment>
<dbReference type="Proteomes" id="UP000614424">
    <property type="component" value="Unassembled WGS sequence"/>
</dbReference>
<sequence>MFIDLTTAGTGYTAFGGIFGEFAAQSVTSALTLYGPSGVLDSQTVVLGSMINGRPQTFFGWTSTGGDTITGINFYSNYHTSGLDNIQFGQSRAPVPEPATVLVQRELEFSDV</sequence>
<gene>
    <name evidence="1" type="ORF">H8E41_04030</name>
</gene>
<dbReference type="EMBL" id="JACNJZ010000068">
    <property type="protein sequence ID" value="MBC8317050.1"/>
    <property type="molecule type" value="Genomic_DNA"/>
</dbReference>